<accession>A0A3N4KZH9</accession>
<dbReference type="InterPro" id="IPR036812">
    <property type="entry name" value="NAD(P)_OxRdtase_dom_sf"/>
</dbReference>
<dbReference type="PROSITE" id="PS50007">
    <property type="entry name" value="PIPLC_X_DOMAIN"/>
    <property type="match status" value="1"/>
</dbReference>
<evidence type="ECO:0000256" key="4">
    <source>
        <dbReference type="PIRSR" id="PIRSR000097-2"/>
    </source>
</evidence>
<dbReference type="PIRSF" id="PIRSF000097">
    <property type="entry name" value="AKR"/>
    <property type="match status" value="1"/>
</dbReference>
<feature type="site" description="Lowers pKa of active site Tyr" evidence="5">
    <location>
        <position position="88"/>
    </location>
</feature>
<evidence type="ECO:0000256" key="5">
    <source>
        <dbReference type="PIRSR" id="PIRSR000097-3"/>
    </source>
</evidence>
<evidence type="ECO:0000313" key="8">
    <source>
        <dbReference type="Proteomes" id="UP000277580"/>
    </source>
</evidence>
<sequence length="286" mass="32134">MLHRTLKAMTAPALASTITLPNNRPIPRIHLGVYQTSGTSCTAAVTHALTAGYRAIDSAAWYYNEREVGTAITTHPDVAREDVFFTTKLQNNESFAATKRAVDESLRKSGLGWIDLYLMHSPYGGREKRSECWRAVVECVREGKVRSAGVSNFGIRHLQQLLEDCPDDKPMVNQVEVHPFNTQTAIVEFCEQNNIQIQAYAPLARAMRFRNPTIQALARKYGCTPAQLMVRWSLQKGYVTLPKSTKRERIIENADVDGFVIEEEDVARMDALDEGLVTDWDPTDCD</sequence>
<dbReference type="Proteomes" id="UP000277580">
    <property type="component" value="Unassembled WGS sequence"/>
</dbReference>
<protein>
    <submittedName>
        <fullName evidence="7">Aldo/keto reductase</fullName>
    </submittedName>
</protein>
<keyword evidence="8" id="KW-1185">Reference proteome</keyword>
<dbReference type="PROSITE" id="PS00063">
    <property type="entry name" value="ALDOKETO_REDUCTASE_3"/>
    <property type="match status" value="1"/>
</dbReference>
<comment type="similarity">
    <text evidence="1">Belongs to the aldo/keto reductase family.</text>
</comment>
<feature type="domain" description="NADP-dependent oxidoreductase" evidence="6">
    <location>
        <begin position="40"/>
        <end position="274"/>
    </location>
</feature>
<proteinExistence type="inferred from homology"/>
<keyword evidence="2" id="KW-0560">Oxidoreductase</keyword>
<dbReference type="OrthoDB" id="416253at2759"/>
<dbReference type="FunFam" id="3.20.20.100:FF:000015">
    <property type="entry name" value="Oxidoreductase, aldo/keto reductase family"/>
    <property type="match status" value="1"/>
</dbReference>
<dbReference type="EMBL" id="ML119117">
    <property type="protein sequence ID" value="RPB14662.1"/>
    <property type="molecule type" value="Genomic_DNA"/>
</dbReference>
<dbReference type="InterPro" id="IPR020471">
    <property type="entry name" value="AKR"/>
</dbReference>
<evidence type="ECO:0000256" key="2">
    <source>
        <dbReference type="ARBA" id="ARBA00023002"/>
    </source>
</evidence>
<feature type="active site" description="Proton donor" evidence="3">
    <location>
        <position position="62"/>
    </location>
</feature>
<gene>
    <name evidence="7" type="ORF">P167DRAFT_543782</name>
</gene>
<dbReference type="AlphaFoldDB" id="A0A3N4KZH9"/>
<dbReference type="PRINTS" id="PR00069">
    <property type="entry name" value="ALDKETRDTASE"/>
</dbReference>
<dbReference type="Pfam" id="PF00248">
    <property type="entry name" value="Aldo_ket_red"/>
    <property type="match status" value="1"/>
</dbReference>
<dbReference type="InterPro" id="IPR023210">
    <property type="entry name" value="NADP_OxRdtase_dom"/>
</dbReference>
<dbReference type="Gene3D" id="3.20.20.100">
    <property type="entry name" value="NADP-dependent oxidoreductase domain"/>
    <property type="match status" value="1"/>
</dbReference>
<dbReference type="PROSITE" id="PS00798">
    <property type="entry name" value="ALDOKETO_REDUCTASE_1"/>
    <property type="match status" value="1"/>
</dbReference>
<dbReference type="STRING" id="1392247.A0A3N4KZH9"/>
<evidence type="ECO:0000256" key="3">
    <source>
        <dbReference type="PIRSR" id="PIRSR000097-1"/>
    </source>
</evidence>
<dbReference type="InterPro" id="IPR018170">
    <property type="entry name" value="Aldo/ket_reductase_CS"/>
</dbReference>
<evidence type="ECO:0000256" key="1">
    <source>
        <dbReference type="ARBA" id="ARBA00007905"/>
    </source>
</evidence>
<evidence type="ECO:0000259" key="6">
    <source>
        <dbReference type="Pfam" id="PF00248"/>
    </source>
</evidence>
<name>A0A3N4KZH9_9PEZI</name>
<reference evidence="7 8" key="1">
    <citation type="journal article" date="2018" name="Nat. Ecol. Evol.">
        <title>Pezizomycetes genomes reveal the molecular basis of ectomycorrhizal truffle lifestyle.</title>
        <authorList>
            <person name="Murat C."/>
            <person name="Payen T."/>
            <person name="Noel B."/>
            <person name="Kuo A."/>
            <person name="Morin E."/>
            <person name="Chen J."/>
            <person name="Kohler A."/>
            <person name="Krizsan K."/>
            <person name="Balestrini R."/>
            <person name="Da Silva C."/>
            <person name="Montanini B."/>
            <person name="Hainaut M."/>
            <person name="Levati E."/>
            <person name="Barry K.W."/>
            <person name="Belfiori B."/>
            <person name="Cichocki N."/>
            <person name="Clum A."/>
            <person name="Dockter R.B."/>
            <person name="Fauchery L."/>
            <person name="Guy J."/>
            <person name="Iotti M."/>
            <person name="Le Tacon F."/>
            <person name="Lindquist E.A."/>
            <person name="Lipzen A."/>
            <person name="Malagnac F."/>
            <person name="Mello A."/>
            <person name="Molinier V."/>
            <person name="Miyauchi S."/>
            <person name="Poulain J."/>
            <person name="Riccioni C."/>
            <person name="Rubini A."/>
            <person name="Sitrit Y."/>
            <person name="Splivallo R."/>
            <person name="Traeger S."/>
            <person name="Wang M."/>
            <person name="Zifcakova L."/>
            <person name="Wipf D."/>
            <person name="Zambonelli A."/>
            <person name="Paolocci F."/>
            <person name="Nowrousian M."/>
            <person name="Ottonello S."/>
            <person name="Baldrian P."/>
            <person name="Spatafora J.W."/>
            <person name="Henrissat B."/>
            <person name="Nagy L.G."/>
            <person name="Aury J.M."/>
            <person name="Wincker P."/>
            <person name="Grigoriev I.V."/>
            <person name="Bonfante P."/>
            <person name="Martin F.M."/>
        </authorList>
    </citation>
    <scope>NUCLEOTIDE SEQUENCE [LARGE SCALE GENOMIC DNA]</scope>
    <source>
        <strain evidence="7 8">CCBAS932</strain>
    </source>
</reference>
<dbReference type="GO" id="GO:0016491">
    <property type="term" value="F:oxidoreductase activity"/>
    <property type="evidence" value="ECO:0007669"/>
    <property type="project" value="UniProtKB-KW"/>
</dbReference>
<dbReference type="SUPFAM" id="SSF51430">
    <property type="entry name" value="NAD(P)-linked oxidoreductase"/>
    <property type="match status" value="1"/>
</dbReference>
<feature type="binding site" evidence="4">
    <location>
        <position position="120"/>
    </location>
    <ligand>
        <name>substrate</name>
    </ligand>
</feature>
<organism evidence="7 8">
    <name type="scientific">Morchella conica CCBAS932</name>
    <dbReference type="NCBI Taxonomy" id="1392247"/>
    <lineage>
        <taxon>Eukaryota</taxon>
        <taxon>Fungi</taxon>
        <taxon>Dikarya</taxon>
        <taxon>Ascomycota</taxon>
        <taxon>Pezizomycotina</taxon>
        <taxon>Pezizomycetes</taxon>
        <taxon>Pezizales</taxon>
        <taxon>Morchellaceae</taxon>
        <taxon>Morchella</taxon>
    </lineage>
</organism>
<evidence type="ECO:0000313" key="7">
    <source>
        <dbReference type="EMBL" id="RPB14662.1"/>
    </source>
</evidence>
<dbReference type="PANTHER" id="PTHR43827:SF13">
    <property type="entry name" value="ALDO_KETO REDUCTASE FAMILY PROTEIN"/>
    <property type="match status" value="1"/>
</dbReference>
<dbReference type="InParanoid" id="A0A3N4KZH9"/>
<dbReference type="PANTHER" id="PTHR43827">
    <property type="entry name" value="2,5-DIKETO-D-GLUCONIC ACID REDUCTASE"/>
    <property type="match status" value="1"/>
</dbReference>
<dbReference type="CDD" id="cd19071">
    <property type="entry name" value="AKR_AKR1-5-like"/>
    <property type="match status" value="1"/>
</dbReference>
<dbReference type="FunCoup" id="A0A3N4KZH9">
    <property type="interactions" value="114"/>
</dbReference>